<feature type="region of interest" description="Disordered" evidence="1">
    <location>
        <begin position="44"/>
        <end position="67"/>
    </location>
</feature>
<evidence type="ECO:0000313" key="3">
    <source>
        <dbReference type="Proteomes" id="UP000255367"/>
    </source>
</evidence>
<name>A0A380NIS9_9FIRM</name>
<feature type="compositionally biased region" description="Basic and acidic residues" evidence="1">
    <location>
        <begin position="44"/>
        <end position="58"/>
    </location>
</feature>
<protein>
    <submittedName>
        <fullName evidence="2">Uncharacterized protein</fullName>
    </submittedName>
</protein>
<organism evidence="2 3">
    <name type="scientific">Veillonella criceti</name>
    <dbReference type="NCBI Taxonomy" id="103891"/>
    <lineage>
        <taxon>Bacteria</taxon>
        <taxon>Bacillati</taxon>
        <taxon>Bacillota</taxon>
        <taxon>Negativicutes</taxon>
        <taxon>Veillonellales</taxon>
        <taxon>Veillonellaceae</taxon>
        <taxon>Veillonella</taxon>
    </lineage>
</organism>
<keyword evidence="3" id="KW-1185">Reference proteome</keyword>
<dbReference type="RefSeq" id="WP_115309981.1">
    <property type="nucleotide sequence ID" value="NZ_UHIO01000001.1"/>
</dbReference>
<sequence>MKRILITVLLTIFCFGIGLTSLVVNDLSNLNHWYQTEVRPTMHKEKVRDNHISNDEKLVPQIQHNRH</sequence>
<proteinExistence type="predicted"/>
<gene>
    <name evidence="2" type="ORF">NCTC12020_00764</name>
</gene>
<dbReference type="OrthoDB" id="9926717at2"/>
<dbReference type="AlphaFoldDB" id="A0A380NIS9"/>
<evidence type="ECO:0000256" key="1">
    <source>
        <dbReference type="SAM" id="MobiDB-lite"/>
    </source>
</evidence>
<accession>A0A380NIS9</accession>
<reference evidence="2 3" key="1">
    <citation type="submission" date="2018-06" db="EMBL/GenBank/DDBJ databases">
        <authorList>
            <consortium name="Pathogen Informatics"/>
            <person name="Doyle S."/>
        </authorList>
    </citation>
    <scope>NUCLEOTIDE SEQUENCE [LARGE SCALE GENOMIC DNA]</scope>
    <source>
        <strain evidence="2 3">NCTC12020</strain>
    </source>
</reference>
<evidence type="ECO:0000313" key="2">
    <source>
        <dbReference type="EMBL" id="SUP42084.1"/>
    </source>
</evidence>
<dbReference type="EMBL" id="UHIO01000001">
    <property type="protein sequence ID" value="SUP42084.1"/>
    <property type="molecule type" value="Genomic_DNA"/>
</dbReference>
<dbReference type="Proteomes" id="UP000255367">
    <property type="component" value="Unassembled WGS sequence"/>
</dbReference>